<evidence type="ECO:0000256" key="1">
    <source>
        <dbReference type="SAM" id="MobiDB-lite"/>
    </source>
</evidence>
<dbReference type="AlphaFoldDB" id="A0A813J681"/>
<feature type="non-terminal residue" evidence="2">
    <location>
        <position position="1"/>
    </location>
</feature>
<feature type="compositionally biased region" description="Basic and acidic residues" evidence="1">
    <location>
        <begin position="102"/>
        <end position="116"/>
    </location>
</feature>
<comment type="caution">
    <text evidence="2">The sequence shown here is derived from an EMBL/GenBank/DDBJ whole genome shotgun (WGS) entry which is preliminary data.</text>
</comment>
<gene>
    <name evidence="2" type="ORF">PGLA2088_LOCUS16555</name>
</gene>
<evidence type="ECO:0000313" key="2">
    <source>
        <dbReference type="EMBL" id="CAE8667400.1"/>
    </source>
</evidence>
<feature type="compositionally biased region" description="Low complexity" evidence="1">
    <location>
        <begin position="81"/>
        <end position="93"/>
    </location>
</feature>
<reference evidence="2" key="1">
    <citation type="submission" date="2021-02" db="EMBL/GenBank/DDBJ databases">
        <authorList>
            <person name="Dougan E. K."/>
            <person name="Rhodes N."/>
            <person name="Thang M."/>
            <person name="Chan C."/>
        </authorList>
    </citation>
    <scope>NUCLEOTIDE SEQUENCE</scope>
</reference>
<organism evidence="2 3">
    <name type="scientific">Polarella glacialis</name>
    <name type="common">Dinoflagellate</name>
    <dbReference type="NCBI Taxonomy" id="89957"/>
    <lineage>
        <taxon>Eukaryota</taxon>
        <taxon>Sar</taxon>
        <taxon>Alveolata</taxon>
        <taxon>Dinophyceae</taxon>
        <taxon>Suessiales</taxon>
        <taxon>Suessiaceae</taxon>
        <taxon>Polarella</taxon>
    </lineage>
</organism>
<feature type="region of interest" description="Disordered" evidence="1">
    <location>
        <begin position="76"/>
        <end position="116"/>
    </location>
</feature>
<proteinExistence type="predicted"/>
<dbReference type="EMBL" id="CAJNNW010021040">
    <property type="protein sequence ID" value="CAE8667400.1"/>
    <property type="molecule type" value="Genomic_DNA"/>
</dbReference>
<accession>A0A813J681</accession>
<name>A0A813J681_POLGL</name>
<evidence type="ECO:0000313" key="3">
    <source>
        <dbReference type="Proteomes" id="UP000626109"/>
    </source>
</evidence>
<sequence length="116" mass="12014">VLEPASTEGLSAKEADEPRCGTGDASTSCGKESGDASFDVGEDLDLGESLIAIAMREAGIDPTTLDISELVSTPATAPQPLAASHSARSLRSSGSGGPTWHESSKSWATERLRRKK</sequence>
<dbReference type="Proteomes" id="UP000626109">
    <property type="component" value="Unassembled WGS sequence"/>
</dbReference>
<feature type="non-terminal residue" evidence="2">
    <location>
        <position position="116"/>
    </location>
</feature>
<feature type="region of interest" description="Disordered" evidence="1">
    <location>
        <begin position="1"/>
        <end position="41"/>
    </location>
</feature>
<protein>
    <submittedName>
        <fullName evidence="2">Uncharacterized protein</fullName>
    </submittedName>
</protein>